<dbReference type="InterPro" id="IPR002575">
    <property type="entry name" value="Aminoglycoside_PTrfase"/>
</dbReference>
<feature type="domain" description="Aminoglycoside phosphotransferase" evidence="9">
    <location>
        <begin position="2"/>
        <end position="228"/>
    </location>
</feature>
<name>A0AAC9MXF2_9PSEU</name>
<dbReference type="InterPro" id="IPR024165">
    <property type="entry name" value="Kan/Strep_kinase"/>
</dbReference>
<evidence type="ECO:0000256" key="3">
    <source>
        <dbReference type="ARBA" id="ARBA00022741"/>
    </source>
</evidence>
<feature type="active site" description="Proton acceptor" evidence="7">
    <location>
        <position position="160"/>
    </location>
</feature>
<dbReference type="Pfam" id="PF01636">
    <property type="entry name" value="APH"/>
    <property type="match status" value="1"/>
</dbReference>
<dbReference type="EC" id="2.7.1.95" evidence="10"/>
<keyword evidence="6" id="KW-0046">Antibiotic resistance</keyword>
<organism evidence="10 11">
    <name type="scientific">Actinoalloteichus hymeniacidonis</name>
    <dbReference type="NCBI Taxonomy" id="340345"/>
    <lineage>
        <taxon>Bacteria</taxon>
        <taxon>Bacillati</taxon>
        <taxon>Actinomycetota</taxon>
        <taxon>Actinomycetes</taxon>
        <taxon>Pseudonocardiales</taxon>
        <taxon>Pseudonocardiaceae</taxon>
        <taxon>Actinoalloteichus</taxon>
    </lineage>
</organism>
<feature type="binding site" evidence="8">
    <location>
        <position position="165"/>
    </location>
    <ligand>
        <name>Mg(2+)</name>
        <dbReference type="ChEBI" id="CHEBI:18420"/>
    </ligand>
</feature>
<dbReference type="PANTHER" id="PTHR21310:SF41">
    <property type="entry name" value="3'-PHOSPHOTRANSFERASE, PUTATIVE-RELATED"/>
    <property type="match status" value="1"/>
</dbReference>
<reference evidence="11" key="1">
    <citation type="submission" date="2016-03" db="EMBL/GenBank/DDBJ databases">
        <title>Complete genome sequence of the type strain Actinoalloteichus hymeniacidonis DSM 45092.</title>
        <authorList>
            <person name="Schaffert L."/>
            <person name="Albersmeier A."/>
            <person name="Winkler A."/>
            <person name="Kalinowski J."/>
            <person name="Zotchev S."/>
            <person name="Ruckert C."/>
        </authorList>
    </citation>
    <scope>NUCLEOTIDE SEQUENCE [LARGE SCALE GENOMIC DNA]</scope>
    <source>
        <strain evidence="11">HPA177(T) (DSM 45092(T))</strain>
    </source>
</reference>
<comment type="similarity">
    <text evidence="1">Belongs to the aminoglycoside phosphotransferase family.</text>
</comment>
<dbReference type="EMBL" id="CP014859">
    <property type="protein sequence ID" value="AOS61996.1"/>
    <property type="molecule type" value="Genomic_DNA"/>
</dbReference>
<evidence type="ECO:0000313" key="11">
    <source>
        <dbReference type="Proteomes" id="UP000095210"/>
    </source>
</evidence>
<keyword evidence="2 10" id="KW-0808">Transferase</keyword>
<keyword evidence="11" id="KW-1185">Reference proteome</keyword>
<accession>A0AAC9MXF2</accession>
<dbReference type="PIRSF" id="PIRSF000706">
    <property type="entry name" value="Kanamycin_kin"/>
    <property type="match status" value="1"/>
</dbReference>
<evidence type="ECO:0000256" key="7">
    <source>
        <dbReference type="PIRSR" id="PIRSR000706-1"/>
    </source>
</evidence>
<evidence type="ECO:0000256" key="4">
    <source>
        <dbReference type="ARBA" id="ARBA00022777"/>
    </source>
</evidence>
<dbReference type="InterPro" id="IPR051678">
    <property type="entry name" value="AGP_Transferase"/>
</dbReference>
<dbReference type="InterPro" id="IPR011009">
    <property type="entry name" value="Kinase-like_dom_sf"/>
</dbReference>
<keyword evidence="3" id="KW-0547">Nucleotide-binding</keyword>
<evidence type="ECO:0000256" key="2">
    <source>
        <dbReference type="ARBA" id="ARBA00022679"/>
    </source>
</evidence>
<dbReference type="AlphaFoldDB" id="A0AAC9MXF2"/>
<sequence length="241" mass="27081">MYRVEGRHAFYVKTAPPREPGDLRFRPSDEAERLRYLADRGFPVPEVVELGGDDTLTWLVTTALPGVTADSRWTPDEQGSVLRGVADLLAALHDAPLADCPFDGTLAHTLVWAQAAARTGLVDEDDLDESRQGWTAERLLAELHATPAPPEDDLVLCHGDPCLDNVLVDPDTLAPTGFIDVGRFGIADRWRDLAVLLRNLGGENEQWLVEDDRHVARFLRRYDVEYDERKAAFYRLLDEFF</sequence>
<keyword evidence="4" id="KW-0418">Kinase</keyword>
<evidence type="ECO:0000259" key="9">
    <source>
        <dbReference type="Pfam" id="PF01636"/>
    </source>
</evidence>
<proteinExistence type="inferred from homology"/>
<dbReference type="Gene3D" id="3.30.200.20">
    <property type="entry name" value="Phosphorylase Kinase, domain 1"/>
    <property type="match status" value="1"/>
</dbReference>
<dbReference type="GO" id="GO:0008910">
    <property type="term" value="F:kanamycin kinase activity"/>
    <property type="evidence" value="ECO:0007669"/>
    <property type="project" value="UniProtKB-EC"/>
</dbReference>
<keyword evidence="8" id="KW-0479">Metal-binding</keyword>
<keyword evidence="8" id="KW-0460">Magnesium</keyword>
<evidence type="ECO:0000256" key="6">
    <source>
        <dbReference type="ARBA" id="ARBA00023251"/>
    </source>
</evidence>
<evidence type="ECO:0000313" key="10">
    <source>
        <dbReference type="EMBL" id="AOS61996.1"/>
    </source>
</evidence>
<dbReference type="Proteomes" id="UP000095210">
    <property type="component" value="Chromosome"/>
</dbReference>
<protein>
    <submittedName>
        <fullName evidence="10">Aminoglycoside phosphotransferase</fullName>
        <ecNumber evidence="10">2.7.1.95</ecNumber>
    </submittedName>
</protein>
<evidence type="ECO:0000256" key="5">
    <source>
        <dbReference type="ARBA" id="ARBA00022840"/>
    </source>
</evidence>
<dbReference type="GO" id="GO:0005524">
    <property type="term" value="F:ATP binding"/>
    <property type="evidence" value="ECO:0007669"/>
    <property type="project" value="UniProtKB-KW"/>
</dbReference>
<dbReference type="KEGG" id="ahm:TL08_05855"/>
<dbReference type="PANTHER" id="PTHR21310">
    <property type="entry name" value="AMINOGLYCOSIDE PHOSPHOTRANSFERASE-RELATED-RELATED"/>
    <property type="match status" value="1"/>
</dbReference>
<keyword evidence="5" id="KW-0067">ATP-binding</keyword>
<evidence type="ECO:0000256" key="1">
    <source>
        <dbReference type="ARBA" id="ARBA00006219"/>
    </source>
</evidence>
<gene>
    <name evidence="10" type="ORF">TL08_05855</name>
</gene>
<dbReference type="Gene3D" id="3.90.1200.10">
    <property type="match status" value="1"/>
</dbReference>
<dbReference type="CDD" id="cd05150">
    <property type="entry name" value="APH"/>
    <property type="match status" value="1"/>
</dbReference>
<dbReference type="SUPFAM" id="SSF56112">
    <property type="entry name" value="Protein kinase-like (PK-like)"/>
    <property type="match status" value="1"/>
</dbReference>
<dbReference type="GO" id="GO:0046677">
    <property type="term" value="P:response to antibiotic"/>
    <property type="evidence" value="ECO:0007669"/>
    <property type="project" value="UniProtKB-KW"/>
</dbReference>
<dbReference type="NCBIfam" id="NF033068">
    <property type="entry name" value="APH_3p"/>
    <property type="match status" value="1"/>
</dbReference>
<evidence type="ECO:0000256" key="8">
    <source>
        <dbReference type="PIRSR" id="PIRSR000706-2"/>
    </source>
</evidence>
<dbReference type="GO" id="GO:0046872">
    <property type="term" value="F:metal ion binding"/>
    <property type="evidence" value="ECO:0007669"/>
    <property type="project" value="UniProtKB-KW"/>
</dbReference>
<feature type="binding site" evidence="8">
    <location>
        <position position="180"/>
    </location>
    <ligand>
        <name>Mg(2+)</name>
        <dbReference type="ChEBI" id="CHEBI:18420"/>
    </ligand>
</feature>